<evidence type="ECO:0000313" key="2">
    <source>
        <dbReference type="Proteomes" id="UP000078397"/>
    </source>
</evidence>
<keyword evidence="2" id="KW-1185">Reference proteome</keyword>
<organism evidence="1 2">
    <name type="scientific">Pochonia chlamydosporia 170</name>
    <dbReference type="NCBI Taxonomy" id="1380566"/>
    <lineage>
        <taxon>Eukaryota</taxon>
        <taxon>Fungi</taxon>
        <taxon>Dikarya</taxon>
        <taxon>Ascomycota</taxon>
        <taxon>Pezizomycotina</taxon>
        <taxon>Sordariomycetes</taxon>
        <taxon>Hypocreomycetidae</taxon>
        <taxon>Hypocreales</taxon>
        <taxon>Clavicipitaceae</taxon>
        <taxon>Pochonia</taxon>
    </lineage>
</organism>
<dbReference type="RefSeq" id="XP_022285510.1">
    <property type="nucleotide sequence ID" value="XM_022429452.1"/>
</dbReference>
<dbReference type="GeneID" id="33936686"/>
<sequence>MNRRFLQYWCARQVGTPCCLGKPYKGLTTSPLTILAVRTQFLGEQFHEARNLGELRRLRGAIRVFSSNSSCVTGVMTLVSQPQRNSFVALNSDSRRS</sequence>
<reference evidence="1 2" key="1">
    <citation type="journal article" date="2016" name="PLoS Pathog.">
        <title>Biosynthesis of antibiotic leucinostatins in bio-control fungus Purpureocillium lilacinum and their inhibition on phytophthora revealed by genome mining.</title>
        <authorList>
            <person name="Wang G."/>
            <person name="Liu Z."/>
            <person name="Lin R."/>
            <person name="Li E."/>
            <person name="Mao Z."/>
            <person name="Ling J."/>
            <person name="Yang Y."/>
            <person name="Yin W.B."/>
            <person name="Xie B."/>
        </authorList>
    </citation>
    <scope>NUCLEOTIDE SEQUENCE [LARGE SCALE GENOMIC DNA]</scope>
    <source>
        <strain evidence="1">170</strain>
    </source>
</reference>
<dbReference type="KEGG" id="pchm:VFPPC_17766"/>
<evidence type="ECO:0000313" key="1">
    <source>
        <dbReference type="EMBL" id="OWT43058.1"/>
    </source>
</evidence>
<name>A0A219AQJ7_METCM</name>
<gene>
    <name evidence="1" type="ORF">VFPPC_17766</name>
</gene>
<comment type="caution">
    <text evidence="1">The sequence shown here is derived from an EMBL/GenBank/DDBJ whole genome shotgun (WGS) entry which is preliminary data.</text>
</comment>
<protein>
    <submittedName>
        <fullName evidence="1">Uncharacterized protein</fullName>
    </submittedName>
</protein>
<proteinExistence type="predicted"/>
<accession>A0A219AQJ7</accession>
<dbReference type="Proteomes" id="UP000078397">
    <property type="component" value="Unassembled WGS sequence"/>
</dbReference>
<dbReference type="EMBL" id="LSBJ02000003">
    <property type="protein sequence ID" value="OWT43058.1"/>
    <property type="molecule type" value="Genomic_DNA"/>
</dbReference>
<dbReference type="AlphaFoldDB" id="A0A219AQJ7"/>